<dbReference type="EMBL" id="PP511376">
    <property type="protein sequence ID" value="XCD03570.1"/>
    <property type="molecule type" value="Genomic_DNA"/>
</dbReference>
<proteinExistence type="predicted"/>
<protein>
    <submittedName>
        <fullName evidence="1">Nonstructural protein</fullName>
    </submittedName>
</protein>
<dbReference type="InterPro" id="IPR046781">
    <property type="entry name" value="Phage_ORF5"/>
</dbReference>
<accession>A0AAU8AW40</accession>
<dbReference type="EMBL" id="PP511480">
    <property type="protein sequence ID" value="XCD04587.1"/>
    <property type="molecule type" value="Genomic_DNA"/>
</dbReference>
<reference evidence="1" key="1">
    <citation type="submission" date="2024-03" db="EMBL/GenBank/DDBJ databases">
        <title>Diverse circular DNA viruses in blood, oral, and fecal samples of captive lemurs.</title>
        <authorList>
            <person name="Paietta E.N."/>
            <person name="Kraberger S."/>
            <person name="Lund M.C."/>
            <person name="Custer J.M."/>
            <person name="Vargas K.M."/>
            <person name="Ehmke E.E."/>
            <person name="Yoder A.D."/>
            <person name="Varsani A."/>
        </authorList>
    </citation>
    <scope>NUCLEOTIDE SEQUENCE</scope>
    <source>
        <strain evidence="1">Duke_18_94</strain>
        <strain evidence="2">Duke_23FS_65</strain>
    </source>
</reference>
<dbReference type="Pfam" id="PF20577">
    <property type="entry name" value="Phage_ORF5"/>
    <property type="match status" value="1"/>
</dbReference>
<evidence type="ECO:0000313" key="2">
    <source>
        <dbReference type="EMBL" id="XCD04587.1"/>
    </source>
</evidence>
<organism evidence="1">
    <name type="scientific">Dulem virus 80</name>
    <dbReference type="NCBI Taxonomy" id="3145791"/>
    <lineage>
        <taxon>Viruses</taxon>
        <taxon>Monodnaviria</taxon>
        <taxon>Sangervirae</taxon>
        <taxon>Phixviricota</taxon>
        <taxon>Malgrandaviricetes</taxon>
        <taxon>Petitvirales</taxon>
        <taxon>Microviridae</taxon>
        <taxon>Microvirus</taxon>
    </lineage>
</organism>
<name>A0AAU8AW40_9VIRU</name>
<evidence type="ECO:0000313" key="1">
    <source>
        <dbReference type="EMBL" id="XCD03570.1"/>
    </source>
</evidence>
<sequence length="96" mass="10659">MTNYVYSRYDKLEGLYAPPFIAANDDVACRTFAYLYGVPGKAEKATYHFVRLGVFNNETGALESSDIFLLDTVFDQFIEALNLASTEDVGDGKTLV</sequence>